<keyword evidence="2" id="KW-0472">Membrane</keyword>
<evidence type="ECO:0000256" key="2">
    <source>
        <dbReference type="SAM" id="Phobius"/>
    </source>
</evidence>
<dbReference type="EMBL" id="CP064936">
    <property type="protein sequence ID" value="QQA01702.1"/>
    <property type="molecule type" value="Genomic_DNA"/>
</dbReference>
<reference evidence="3 4" key="1">
    <citation type="submission" date="2020-11" db="EMBL/GenBank/DDBJ databases">
        <title>Treponema Peruensis nv. sp., first commensal Treponema isolated from human feces.</title>
        <authorList>
            <person name="Belkhou C."/>
            <person name="Raes J."/>
        </authorList>
    </citation>
    <scope>NUCLEOTIDE SEQUENCE [LARGE SCALE GENOMIC DNA]</scope>
    <source>
        <strain evidence="3 4">RCC2812</strain>
    </source>
</reference>
<evidence type="ECO:0000313" key="3">
    <source>
        <dbReference type="EMBL" id="QQA01702.1"/>
    </source>
</evidence>
<feature type="transmembrane region" description="Helical" evidence="2">
    <location>
        <begin position="7"/>
        <end position="25"/>
    </location>
</feature>
<keyword evidence="4" id="KW-1185">Reference proteome</keyword>
<dbReference type="RefSeq" id="WP_198443247.1">
    <property type="nucleotide sequence ID" value="NZ_CBCSHE010000032.1"/>
</dbReference>
<dbReference type="KEGG" id="tper:IWA51_03565"/>
<name>A0A7T3REJ3_9SPIR</name>
<dbReference type="Proteomes" id="UP000595224">
    <property type="component" value="Chromosome"/>
</dbReference>
<feature type="region of interest" description="Disordered" evidence="1">
    <location>
        <begin position="163"/>
        <end position="184"/>
    </location>
</feature>
<protein>
    <submittedName>
        <fullName evidence="3">Uncharacterized protein</fullName>
    </submittedName>
</protein>
<organism evidence="3 4">
    <name type="scientific">Treponema peruense</name>
    <dbReference type="NCBI Taxonomy" id="2787628"/>
    <lineage>
        <taxon>Bacteria</taxon>
        <taxon>Pseudomonadati</taxon>
        <taxon>Spirochaetota</taxon>
        <taxon>Spirochaetia</taxon>
        <taxon>Spirochaetales</taxon>
        <taxon>Treponemataceae</taxon>
        <taxon>Treponema</taxon>
    </lineage>
</organism>
<sequence>MKKIDFKCVICSCVILVILSVIYYVKNGKKNFSTVDETALYLDHEYFLFSEYYIILPAGGEVKTLTMKLENGTKEDAKKVKWKLKSYPEKIGTSVCKVEELSENGNIRNFQITPKSLGIATLEFFNKSLSTGNNWQALFISVVTESEYKKLVENGYITSLTRKHDAQKEDRTGKHESLHTRNGR</sequence>
<proteinExistence type="predicted"/>
<evidence type="ECO:0000256" key="1">
    <source>
        <dbReference type="SAM" id="MobiDB-lite"/>
    </source>
</evidence>
<keyword evidence="2" id="KW-1133">Transmembrane helix</keyword>
<evidence type="ECO:0000313" key="4">
    <source>
        <dbReference type="Proteomes" id="UP000595224"/>
    </source>
</evidence>
<dbReference type="AlphaFoldDB" id="A0A7T3REJ3"/>
<keyword evidence="2" id="KW-0812">Transmembrane</keyword>
<gene>
    <name evidence="3" type="ORF">IWA51_03565</name>
</gene>
<accession>A0A7T3REJ3</accession>